<dbReference type="InterPro" id="IPR025294">
    <property type="entry name" value="DUF4156"/>
</dbReference>
<evidence type="ECO:0000313" key="2">
    <source>
        <dbReference type="EMBL" id="NDS67782.1"/>
    </source>
</evidence>
<dbReference type="OMA" id="NCPINNS"/>
<dbReference type="AlphaFoldDB" id="A0A6B2JRJ9"/>
<dbReference type="PROSITE" id="PS51257">
    <property type="entry name" value="PROKAR_LIPOPROTEIN"/>
    <property type="match status" value="1"/>
</dbReference>
<evidence type="ECO:0000313" key="1">
    <source>
        <dbReference type="EMBL" id="NDR88321.1"/>
    </source>
</evidence>
<reference evidence="2" key="2">
    <citation type="submission" date="2020-02" db="EMBL/GenBank/DDBJ databases">
        <title>Using affinity propagation clustering for identifying bacterial clades and subclades with whole-genome sequences of Francisella tularensis.</title>
        <authorList>
            <person name="Homeier-Bachmann T."/>
            <person name="Abdel-Glil M.Y."/>
            <person name="Hackbart A."/>
            <person name="Hotzel H."/>
            <person name="Tomaso H."/>
        </authorList>
    </citation>
    <scope>NUCLEOTIDE SEQUENCE</scope>
    <source>
        <strain evidence="2">15T0085</strain>
        <strain evidence="1">17T1429</strain>
    </source>
</reference>
<dbReference type="RefSeq" id="WP_010030999.1">
    <property type="nucleotide sequence ID" value="NZ_CP009693.1"/>
</dbReference>
<sequence>MRMINKKELTLSMVMILLASCSSVELKPIANKVEISRAAPAKDCKFVNTITATKGNFFTGAFTSNNNLQEGAYNKVRNEAAEMGGNYIQLISSQAGNTGEGSGFNGDYNSSYQQTNYTVTGFVYNCPSNNS</sequence>
<gene>
    <name evidence="2" type="ORF">FWI86_01300</name>
    <name evidence="1" type="ORF">FWJ04_01005</name>
</gene>
<organism evidence="2">
    <name type="scientific">Francisella tularensis subsp. holarctica</name>
    <dbReference type="NCBI Taxonomy" id="119857"/>
    <lineage>
        <taxon>Bacteria</taxon>
        <taxon>Pseudomonadati</taxon>
        <taxon>Pseudomonadota</taxon>
        <taxon>Gammaproteobacteria</taxon>
        <taxon>Thiotrichales</taxon>
        <taxon>Francisellaceae</taxon>
        <taxon>Francisella</taxon>
    </lineage>
</organism>
<dbReference type="EMBL" id="JAAGJP010000005">
    <property type="protein sequence ID" value="NDS67782.1"/>
    <property type="molecule type" value="Genomic_DNA"/>
</dbReference>
<protein>
    <submittedName>
        <fullName evidence="2">DUF4156 domain-containing protein</fullName>
    </submittedName>
</protein>
<proteinExistence type="predicted"/>
<reference evidence="2" key="1">
    <citation type="submission" date="2019-08" db="EMBL/GenBank/DDBJ databases">
        <authorList>
            <person name="Busch A."/>
        </authorList>
    </citation>
    <scope>NUCLEOTIDE SEQUENCE</scope>
    <source>
        <strain evidence="2">15T0085</strain>
        <strain evidence="1">17T1429</strain>
    </source>
</reference>
<name>A0A6B2JRJ9_FRATU</name>
<comment type="caution">
    <text evidence="2">The sequence shown here is derived from an EMBL/GenBank/DDBJ whole genome shotgun (WGS) entry which is preliminary data.</text>
</comment>
<dbReference type="EMBL" id="JAAGKH010000004">
    <property type="protein sequence ID" value="NDR88321.1"/>
    <property type="molecule type" value="Genomic_DNA"/>
</dbReference>
<dbReference type="Pfam" id="PF13698">
    <property type="entry name" value="DUF4156"/>
    <property type="match status" value="1"/>
</dbReference>
<accession>A0A6B2JRJ9</accession>